<protein>
    <submittedName>
        <fullName evidence="2">Uncharacterized protein</fullName>
    </submittedName>
</protein>
<proteinExistence type="predicted"/>
<reference evidence="2 3" key="1">
    <citation type="journal article" date="2024" name="Genome Biol. Evol.">
        <title>Chromosome-level genome assembly of the viviparous eelpout Zoarces viviparus.</title>
        <authorList>
            <person name="Fuhrmann N."/>
            <person name="Brasseur M.V."/>
            <person name="Bakowski C.E."/>
            <person name="Podsiadlowski L."/>
            <person name="Prost S."/>
            <person name="Krehenwinkel H."/>
            <person name="Mayer C."/>
        </authorList>
    </citation>
    <scope>NUCLEOTIDE SEQUENCE [LARGE SCALE GENOMIC DNA]</scope>
    <source>
        <strain evidence="2">NO-MEL_2022_Ind0_liver</strain>
    </source>
</reference>
<accession>A0AAW1F8V2</accession>
<gene>
    <name evidence="2" type="ORF">VZT92_010624</name>
</gene>
<sequence length="92" mass="10082">MANLSTAVLSLLNSAGCLPSVERCAVRFAVQFSALPTQTKRRRPLIDPARQTRAGDVAGLRLLDALSRVKYPPKAREGVPAMHILGIKCFHW</sequence>
<evidence type="ECO:0000313" key="2">
    <source>
        <dbReference type="EMBL" id="KAK9531182.1"/>
    </source>
</evidence>
<dbReference type="AlphaFoldDB" id="A0AAW1F8V2"/>
<comment type="caution">
    <text evidence="2">The sequence shown here is derived from an EMBL/GenBank/DDBJ whole genome shotgun (WGS) entry which is preliminary data.</text>
</comment>
<dbReference type="Proteomes" id="UP001488805">
    <property type="component" value="Unassembled WGS sequence"/>
</dbReference>
<evidence type="ECO:0000313" key="3">
    <source>
        <dbReference type="Proteomes" id="UP001488805"/>
    </source>
</evidence>
<feature type="signal peptide" evidence="1">
    <location>
        <begin position="1"/>
        <end position="17"/>
    </location>
</feature>
<dbReference type="EMBL" id="JBCEZU010000089">
    <property type="protein sequence ID" value="KAK9531182.1"/>
    <property type="molecule type" value="Genomic_DNA"/>
</dbReference>
<organism evidence="2 3">
    <name type="scientific">Zoarces viviparus</name>
    <name type="common">Viviparous eelpout</name>
    <name type="synonym">Blennius viviparus</name>
    <dbReference type="NCBI Taxonomy" id="48416"/>
    <lineage>
        <taxon>Eukaryota</taxon>
        <taxon>Metazoa</taxon>
        <taxon>Chordata</taxon>
        <taxon>Craniata</taxon>
        <taxon>Vertebrata</taxon>
        <taxon>Euteleostomi</taxon>
        <taxon>Actinopterygii</taxon>
        <taxon>Neopterygii</taxon>
        <taxon>Teleostei</taxon>
        <taxon>Neoteleostei</taxon>
        <taxon>Acanthomorphata</taxon>
        <taxon>Eupercaria</taxon>
        <taxon>Perciformes</taxon>
        <taxon>Cottioidei</taxon>
        <taxon>Zoarcales</taxon>
        <taxon>Zoarcidae</taxon>
        <taxon>Zoarcinae</taxon>
        <taxon>Zoarces</taxon>
    </lineage>
</organism>
<keyword evidence="3" id="KW-1185">Reference proteome</keyword>
<evidence type="ECO:0000256" key="1">
    <source>
        <dbReference type="SAM" id="SignalP"/>
    </source>
</evidence>
<keyword evidence="1" id="KW-0732">Signal</keyword>
<feature type="chain" id="PRO_5043754895" evidence="1">
    <location>
        <begin position="18"/>
        <end position="92"/>
    </location>
</feature>
<name>A0AAW1F8V2_ZOAVI</name>